<name>A0ABR2T6R0_9ROSI</name>
<evidence type="ECO:0000313" key="2">
    <source>
        <dbReference type="Proteomes" id="UP001396334"/>
    </source>
</evidence>
<dbReference type="Proteomes" id="UP001396334">
    <property type="component" value="Unassembled WGS sequence"/>
</dbReference>
<evidence type="ECO:0000313" key="1">
    <source>
        <dbReference type="EMBL" id="KAK9033104.1"/>
    </source>
</evidence>
<proteinExistence type="predicted"/>
<dbReference type="EMBL" id="JBBPBN010000008">
    <property type="protein sequence ID" value="KAK9033104.1"/>
    <property type="molecule type" value="Genomic_DNA"/>
</dbReference>
<sequence>MWKRLRPVQTDLNHFPVSNGCLQTFTQWLANESRWNGNVLQVLGTSFFFFRKPRESRAHPGCQQQELQQLQLSGLFRPSR</sequence>
<organism evidence="1 2">
    <name type="scientific">Hibiscus sabdariffa</name>
    <name type="common">roselle</name>
    <dbReference type="NCBI Taxonomy" id="183260"/>
    <lineage>
        <taxon>Eukaryota</taxon>
        <taxon>Viridiplantae</taxon>
        <taxon>Streptophyta</taxon>
        <taxon>Embryophyta</taxon>
        <taxon>Tracheophyta</taxon>
        <taxon>Spermatophyta</taxon>
        <taxon>Magnoliopsida</taxon>
        <taxon>eudicotyledons</taxon>
        <taxon>Gunneridae</taxon>
        <taxon>Pentapetalae</taxon>
        <taxon>rosids</taxon>
        <taxon>malvids</taxon>
        <taxon>Malvales</taxon>
        <taxon>Malvaceae</taxon>
        <taxon>Malvoideae</taxon>
        <taxon>Hibiscus</taxon>
    </lineage>
</organism>
<comment type="caution">
    <text evidence="1">The sequence shown here is derived from an EMBL/GenBank/DDBJ whole genome shotgun (WGS) entry which is preliminary data.</text>
</comment>
<reference evidence="1 2" key="1">
    <citation type="journal article" date="2024" name="G3 (Bethesda)">
        <title>Genome assembly of Hibiscus sabdariffa L. provides insights into metabolisms of medicinal natural products.</title>
        <authorList>
            <person name="Kim T."/>
        </authorList>
    </citation>
    <scope>NUCLEOTIDE SEQUENCE [LARGE SCALE GENOMIC DNA]</scope>
    <source>
        <strain evidence="1">TK-2024</strain>
        <tissue evidence="1">Old leaves</tissue>
    </source>
</reference>
<gene>
    <name evidence="1" type="ORF">V6N11_018142</name>
</gene>
<keyword evidence="2" id="KW-1185">Reference proteome</keyword>
<accession>A0ABR2T6R0</accession>
<protein>
    <submittedName>
        <fullName evidence="1">Uncharacterized protein</fullName>
    </submittedName>
</protein>